<protein>
    <submittedName>
        <fullName evidence="3">Uncharacterized protein</fullName>
    </submittedName>
</protein>
<dbReference type="Proteomes" id="UP000183974">
    <property type="component" value="Unassembled WGS sequence"/>
</dbReference>
<proteinExistence type="predicted"/>
<feature type="compositionally biased region" description="Polar residues" evidence="1">
    <location>
        <begin position="143"/>
        <end position="153"/>
    </location>
</feature>
<reference evidence="3 4" key="1">
    <citation type="submission" date="2016-11" db="EMBL/GenBank/DDBJ databases">
        <authorList>
            <person name="Jaros S."/>
            <person name="Januszkiewicz K."/>
            <person name="Wedrychowicz H."/>
        </authorList>
    </citation>
    <scope>NUCLEOTIDE SEQUENCE [LARGE SCALE GENOMIC DNA]</scope>
    <source>
        <strain evidence="3 4">DSM 29589</strain>
    </source>
</reference>
<sequence length="238" mass="26088">MQSHGIVVGFEYRACPRMEFQDIVEEFDLSFQLADARTRSLTWDCDDIALIERDYLRVALGWLPPDDDDGSWHLIAAVGPSDQAGNALIDGGSLGFVADQIVDRTQEFLPAHAVLHGPASRTVGPELIDDVFDLLRLSAQTPCDTAAPQNSSAHPPPKPKPQHPWSFTPAPDDDEIEISSDTAQASPLTQWLTTRAEPTQPLRLTIHTLALTLMLHVPALGASLFVYSMLRDVMPVST</sequence>
<gene>
    <name evidence="3" type="ORF">SAMN05444398_10796</name>
</gene>
<feature type="transmembrane region" description="Helical" evidence="2">
    <location>
        <begin position="209"/>
        <end position="230"/>
    </location>
</feature>
<keyword evidence="2" id="KW-0812">Transmembrane</keyword>
<keyword evidence="2" id="KW-1133">Transmembrane helix</keyword>
<evidence type="ECO:0000256" key="1">
    <source>
        <dbReference type="SAM" id="MobiDB-lite"/>
    </source>
</evidence>
<dbReference type="EMBL" id="FRBR01000007">
    <property type="protein sequence ID" value="SHL91797.1"/>
    <property type="molecule type" value="Genomic_DNA"/>
</dbReference>
<accession>A0A1M7EJB2</accession>
<name>A0A1M7EJB2_9RHOB</name>
<feature type="region of interest" description="Disordered" evidence="1">
    <location>
        <begin position="143"/>
        <end position="175"/>
    </location>
</feature>
<keyword evidence="2" id="KW-0472">Membrane</keyword>
<evidence type="ECO:0000313" key="3">
    <source>
        <dbReference type="EMBL" id="SHL91797.1"/>
    </source>
</evidence>
<dbReference type="AlphaFoldDB" id="A0A1M7EJB2"/>
<keyword evidence="4" id="KW-1185">Reference proteome</keyword>
<dbReference type="OrthoDB" id="7855251at2"/>
<dbReference type="RefSeq" id="WP_073035215.1">
    <property type="nucleotide sequence ID" value="NZ_BMLR01000007.1"/>
</dbReference>
<organism evidence="3 4">
    <name type="scientific">Roseovarius pacificus</name>
    <dbReference type="NCBI Taxonomy" id="337701"/>
    <lineage>
        <taxon>Bacteria</taxon>
        <taxon>Pseudomonadati</taxon>
        <taxon>Pseudomonadota</taxon>
        <taxon>Alphaproteobacteria</taxon>
        <taxon>Rhodobacterales</taxon>
        <taxon>Roseobacteraceae</taxon>
        <taxon>Roseovarius</taxon>
    </lineage>
</organism>
<evidence type="ECO:0000256" key="2">
    <source>
        <dbReference type="SAM" id="Phobius"/>
    </source>
</evidence>
<evidence type="ECO:0000313" key="4">
    <source>
        <dbReference type="Proteomes" id="UP000183974"/>
    </source>
</evidence>